<keyword evidence="2" id="KW-1003">Cell membrane</keyword>
<dbReference type="SUPFAM" id="SSF48317">
    <property type="entry name" value="Acid phosphatase/Vanadium-dependent haloperoxidase"/>
    <property type="match status" value="1"/>
</dbReference>
<evidence type="ECO:0000256" key="1">
    <source>
        <dbReference type="ARBA" id="ARBA00004651"/>
    </source>
</evidence>
<dbReference type="AlphaFoldDB" id="A0A562IX01"/>
<evidence type="ECO:0000313" key="8">
    <source>
        <dbReference type="EMBL" id="TWH75396.1"/>
    </source>
</evidence>
<dbReference type="RefSeq" id="WP_153360525.1">
    <property type="nucleotide sequence ID" value="NZ_ML762494.1"/>
</dbReference>
<keyword evidence="4" id="KW-0378">Hydrolase</keyword>
<keyword evidence="6" id="KW-0472">Membrane</keyword>
<sequence>MPADRWLRRLSTATDRGALWLGLAGLLGLRPGRLRRAAVRGVGCQLASSALVNLLLKPVFGRVRPDPAGVAAPRALPRPPRGHSFPSGHAASAAAFAVGAAAESPALGAALVPLALGVGYSRVHVGAHRPSDVIAGLAVGSTLALAARRRRSAVLAGAERNPHPT</sequence>
<dbReference type="PANTHER" id="PTHR14969">
    <property type="entry name" value="SPHINGOSINE-1-PHOSPHATE PHOSPHOHYDROLASE"/>
    <property type="match status" value="1"/>
</dbReference>
<evidence type="ECO:0000259" key="7">
    <source>
        <dbReference type="SMART" id="SM00014"/>
    </source>
</evidence>
<dbReference type="GO" id="GO:0016787">
    <property type="term" value="F:hydrolase activity"/>
    <property type="evidence" value="ECO:0007669"/>
    <property type="project" value="UniProtKB-KW"/>
</dbReference>
<keyword evidence="5" id="KW-1133">Transmembrane helix</keyword>
<dbReference type="GO" id="GO:0005886">
    <property type="term" value="C:plasma membrane"/>
    <property type="evidence" value="ECO:0007669"/>
    <property type="project" value="UniProtKB-SubCell"/>
</dbReference>
<dbReference type="Proteomes" id="UP000321490">
    <property type="component" value="Unassembled WGS sequence"/>
</dbReference>
<proteinExistence type="predicted"/>
<evidence type="ECO:0000256" key="2">
    <source>
        <dbReference type="ARBA" id="ARBA00022475"/>
    </source>
</evidence>
<evidence type="ECO:0000313" key="9">
    <source>
        <dbReference type="Proteomes" id="UP000321490"/>
    </source>
</evidence>
<dbReference type="InterPro" id="IPR000326">
    <property type="entry name" value="PAP2/HPO"/>
</dbReference>
<gene>
    <name evidence="8" type="ORF">JD78_03952</name>
</gene>
<reference evidence="8 9" key="1">
    <citation type="submission" date="2019-07" db="EMBL/GenBank/DDBJ databases">
        <title>R&amp;d 2014.</title>
        <authorList>
            <person name="Klenk H.-P."/>
        </authorList>
    </citation>
    <scope>NUCLEOTIDE SEQUENCE [LARGE SCALE GENOMIC DNA]</scope>
    <source>
        <strain evidence="8 9">DSM 45764</strain>
    </source>
</reference>
<dbReference type="InterPro" id="IPR036938">
    <property type="entry name" value="PAP2/HPO_sf"/>
</dbReference>
<evidence type="ECO:0000256" key="6">
    <source>
        <dbReference type="ARBA" id="ARBA00023136"/>
    </source>
</evidence>
<dbReference type="Pfam" id="PF01569">
    <property type="entry name" value="PAP2"/>
    <property type="match status" value="1"/>
</dbReference>
<comment type="caution">
    <text evidence="8">The sequence shown here is derived from an EMBL/GenBank/DDBJ whole genome shotgun (WGS) entry which is preliminary data.</text>
</comment>
<evidence type="ECO:0000256" key="3">
    <source>
        <dbReference type="ARBA" id="ARBA00022692"/>
    </source>
</evidence>
<feature type="domain" description="Phosphatidic acid phosphatase type 2/haloperoxidase" evidence="7">
    <location>
        <begin position="39"/>
        <end position="148"/>
    </location>
</feature>
<keyword evidence="9" id="KW-1185">Reference proteome</keyword>
<comment type="subcellular location">
    <subcellularLocation>
        <location evidence="1">Cell membrane</location>
        <topology evidence="1">Multi-pass membrane protein</topology>
    </subcellularLocation>
</comment>
<accession>A0A562IX01</accession>
<dbReference type="EMBL" id="VLKF01000001">
    <property type="protein sequence ID" value="TWH75396.1"/>
    <property type="molecule type" value="Genomic_DNA"/>
</dbReference>
<keyword evidence="3" id="KW-0812">Transmembrane</keyword>
<evidence type="ECO:0000256" key="4">
    <source>
        <dbReference type="ARBA" id="ARBA00022801"/>
    </source>
</evidence>
<dbReference type="SMART" id="SM00014">
    <property type="entry name" value="acidPPc"/>
    <property type="match status" value="1"/>
</dbReference>
<name>A0A562IX01_9ACTN</name>
<dbReference type="CDD" id="cd01610">
    <property type="entry name" value="PAP2_like"/>
    <property type="match status" value="1"/>
</dbReference>
<organism evidence="8 9">
    <name type="scientific">Modestobacter roseus</name>
    <dbReference type="NCBI Taxonomy" id="1181884"/>
    <lineage>
        <taxon>Bacteria</taxon>
        <taxon>Bacillati</taxon>
        <taxon>Actinomycetota</taxon>
        <taxon>Actinomycetes</taxon>
        <taxon>Geodermatophilales</taxon>
        <taxon>Geodermatophilaceae</taxon>
        <taxon>Modestobacter</taxon>
    </lineage>
</organism>
<protein>
    <submittedName>
        <fullName evidence="8">Undecaprenyl-diphosphatase</fullName>
    </submittedName>
</protein>
<evidence type="ECO:0000256" key="5">
    <source>
        <dbReference type="ARBA" id="ARBA00022989"/>
    </source>
</evidence>
<dbReference type="PANTHER" id="PTHR14969:SF62">
    <property type="entry name" value="DECAPRENYLPHOSPHORYL-5-PHOSPHORIBOSE PHOSPHATASE RV3807C-RELATED"/>
    <property type="match status" value="1"/>
</dbReference>
<dbReference type="Gene3D" id="1.20.144.10">
    <property type="entry name" value="Phosphatidic acid phosphatase type 2/haloperoxidase"/>
    <property type="match status" value="1"/>
</dbReference>